<protein>
    <recommendedName>
        <fullName evidence="3">Thiamine biosynthesis protein ThiS</fullName>
    </recommendedName>
</protein>
<dbReference type="Proteomes" id="UP000178367">
    <property type="component" value="Unassembled WGS sequence"/>
</dbReference>
<gene>
    <name evidence="1" type="ORF">A2227_01220</name>
</gene>
<organism evidence="1 2">
    <name type="scientific">Candidatus Falkowbacteria bacterium RIFOXYA2_FULL_47_19</name>
    <dbReference type="NCBI Taxonomy" id="1797994"/>
    <lineage>
        <taxon>Bacteria</taxon>
        <taxon>Candidatus Falkowiibacteriota</taxon>
    </lineage>
</organism>
<reference evidence="1 2" key="1">
    <citation type="journal article" date="2016" name="Nat. Commun.">
        <title>Thousands of microbial genomes shed light on interconnected biogeochemical processes in an aquifer system.</title>
        <authorList>
            <person name="Anantharaman K."/>
            <person name="Brown C.T."/>
            <person name="Hug L.A."/>
            <person name="Sharon I."/>
            <person name="Castelle C.J."/>
            <person name="Probst A.J."/>
            <person name="Thomas B.C."/>
            <person name="Singh A."/>
            <person name="Wilkins M.J."/>
            <person name="Karaoz U."/>
            <person name="Brodie E.L."/>
            <person name="Williams K.H."/>
            <person name="Hubbard S.S."/>
            <person name="Banfield J.F."/>
        </authorList>
    </citation>
    <scope>NUCLEOTIDE SEQUENCE [LARGE SCALE GENOMIC DNA]</scope>
</reference>
<proteinExistence type="predicted"/>
<sequence length="65" mass="7123">MMITVEGANYPWRPDLSLKQMLTDLKIIAPVGLIYVNGRGIARKDFENHIIPDGAVIKLMSIAGG</sequence>
<name>A0A1F5SGK4_9BACT</name>
<evidence type="ECO:0000313" key="2">
    <source>
        <dbReference type="Proteomes" id="UP000178367"/>
    </source>
</evidence>
<dbReference type="InterPro" id="IPR012675">
    <property type="entry name" value="Beta-grasp_dom_sf"/>
</dbReference>
<dbReference type="STRING" id="1797994.A2227_01220"/>
<dbReference type="Gene3D" id="3.10.20.30">
    <property type="match status" value="1"/>
</dbReference>
<dbReference type="InterPro" id="IPR016155">
    <property type="entry name" value="Mopterin_synth/thiamin_S_b"/>
</dbReference>
<accession>A0A1F5SGK4</accession>
<dbReference type="SUPFAM" id="SSF54285">
    <property type="entry name" value="MoaD/ThiS"/>
    <property type="match status" value="1"/>
</dbReference>
<comment type="caution">
    <text evidence="1">The sequence shown here is derived from an EMBL/GenBank/DDBJ whole genome shotgun (WGS) entry which is preliminary data.</text>
</comment>
<dbReference type="AlphaFoldDB" id="A0A1F5SGK4"/>
<dbReference type="EMBL" id="MFGB01000020">
    <property type="protein sequence ID" value="OGF25804.1"/>
    <property type="molecule type" value="Genomic_DNA"/>
</dbReference>
<evidence type="ECO:0000313" key="1">
    <source>
        <dbReference type="EMBL" id="OGF25804.1"/>
    </source>
</evidence>
<evidence type="ECO:0008006" key="3">
    <source>
        <dbReference type="Google" id="ProtNLM"/>
    </source>
</evidence>